<dbReference type="PANTHER" id="PTHR24031">
    <property type="entry name" value="RNA HELICASE"/>
    <property type="match status" value="1"/>
</dbReference>
<dbReference type="EMBL" id="HG721352">
    <property type="protein sequence ID" value="CDJ60126.1"/>
    <property type="molecule type" value="Genomic_DNA"/>
</dbReference>
<keyword evidence="1 5" id="KW-0547">Nucleotide-binding</keyword>
<keyword evidence="5 8" id="KW-0347">Helicase</keyword>
<dbReference type="OrthoDB" id="347808at2759"/>
<dbReference type="OMA" id="RAHIWIC"/>
<evidence type="ECO:0000313" key="8">
    <source>
        <dbReference type="EMBL" id="CDJ60126.1"/>
    </source>
</evidence>
<dbReference type="Gene3D" id="3.40.50.300">
    <property type="entry name" value="P-loop containing nucleotide triphosphate hydrolases"/>
    <property type="match status" value="2"/>
</dbReference>
<dbReference type="GO" id="GO:0005524">
    <property type="term" value="F:ATP binding"/>
    <property type="evidence" value="ECO:0007669"/>
    <property type="project" value="UniProtKB-UniRule"/>
</dbReference>
<evidence type="ECO:0000256" key="5">
    <source>
        <dbReference type="RuleBase" id="RU365068"/>
    </source>
</evidence>
<dbReference type="VEuPathDB" id="ToxoDB:EMWEY_00027760"/>
<protein>
    <recommendedName>
        <fullName evidence="5">ATP-dependent RNA helicase</fullName>
        <ecNumber evidence="5">3.6.4.13</ecNumber>
    </recommendedName>
</protein>
<evidence type="ECO:0000256" key="4">
    <source>
        <dbReference type="ARBA" id="ARBA00022884"/>
    </source>
</evidence>
<comment type="catalytic activity">
    <reaction evidence="5">
        <text>ATP + H2O = ADP + phosphate + H(+)</text>
        <dbReference type="Rhea" id="RHEA:13065"/>
        <dbReference type="ChEBI" id="CHEBI:15377"/>
        <dbReference type="ChEBI" id="CHEBI:15378"/>
        <dbReference type="ChEBI" id="CHEBI:30616"/>
        <dbReference type="ChEBI" id="CHEBI:43474"/>
        <dbReference type="ChEBI" id="CHEBI:456216"/>
        <dbReference type="EC" id="3.6.4.13"/>
    </reaction>
</comment>
<keyword evidence="9" id="KW-1185">Reference proteome</keyword>
<dbReference type="EC" id="3.6.4.13" evidence="5"/>
<dbReference type="Pfam" id="PF00270">
    <property type="entry name" value="DEAD"/>
    <property type="match status" value="1"/>
</dbReference>
<comment type="domain">
    <text evidence="5">The Q motif is unique to and characteristic of the DEAD box family of RNA helicases and controls ATP binding and hydrolysis.</text>
</comment>
<feature type="domain" description="Helicase ATP-binding" evidence="7">
    <location>
        <begin position="375"/>
        <end position="610"/>
    </location>
</feature>
<dbReference type="InterPro" id="IPR011545">
    <property type="entry name" value="DEAD/DEAH_box_helicase_dom"/>
</dbReference>
<dbReference type="GO" id="GO:0003723">
    <property type="term" value="F:RNA binding"/>
    <property type="evidence" value="ECO:0007669"/>
    <property type="project" value="UniProtKB-UniRule"/>
</dbReference>
<evidence type="ECO:0000256" key="2">
    <source>
        <dbReference type="ARBA" id="ARBA00022801"/>
    </source>
</evidence>
<dbReference type="GO" id="GO:0016787">
    <property type="term" value="F:hydrolase activity"/>
    <property type="evidence" value="ECO:0007669"/>
    <property type="project" value="UniProtKB-KW"/>
</dbReference>
<dbReference type="GeneID" id="25336762"/>
<dbReference type="SUPFAM" id="SSF52540">
    <property type="entry name" value="P-loop containing nucleoside triphosphate hydrolases"/>
    <property type="match status" value="2"/>
</dbReference>
<dbReference type="PROSITE" id="PS51192">
    <property type="entry name" value="HELICASE_ATP_BIND_1"/>
    <property type="match status" value="1"/>
</dbReference>
<dbReference type="InterPro" id="IPR014001">
    <property type="entry name" value="Helicase_ATP-bd"/>
</dbReference>
<accession>U6M7X7</accession>
<dbReference type="GO" id="GO:0003724">
    <property type="term" value="F:RNA helicase activity"/>
    <property type="evidence" value="ECO:0007669"/>
    <property type="project" value="UniProtKB-EC"/>
</dbReference>
<organism evidence="8 9">
    <name type="scientific">Eimeria maxima</name>
    <name type="common">Coccidian parasite</name>
    <dbReference type="NCBI Taxonomy" id="5804"/>
    <lineage>
        <taxon>Eukaryota</taxon>
        <taxon>Sar</taxon>
        <taxon>Alveolata</taxon>
        <taxon>Apicomplexa</taxon>
        <taxon>Conoidasida</taxon>
        <taxon>Coccidia</taxon>
        <taxon>Eucoccidiorida</taxon>
        <taxon>Eimeriorina</taxon>
        <taxon>Eimeriidae</taxon>
        <taxon>Eimeria</taxon>
    </lineage>
</organism>
<evidence type="ECO:0000313" key="9">
    <source>
        <dbReference type="Proteomes" id="UP000030763"/>
    </source>
</evidence>
<evidence type="ECO:0000256" key="6">
    <source>
        <dbReference type="SAM" id="MobiDB-lite"/>
    </source>
</evidence>
<gene>
    <name evidence="8" type="ORF">EMWEY_00027760</name>
</gene>
<dbReference type="InterPro" id="IPR027417">
    <property type="entry name" value="P-loop_NTPase"/>
</dbReference>
<reference evidence="8" key="2">
    <citation type="submission" date="2013-10" db="EMBL/GenBank/DDBJ databases">
        <authorList>
            <person name="Aslett M."/>
        </authorList>
    </citation>
    <scope>NUCLEOTIDE SEQUENCE [LARGE SCALE GENOMIC DNA]</scope>
    <source>
        <strain evidence="8">Weybridge</strain>
    </source>
</reference>
<name>U6M7X7_EIMMA</name>
<dbReference type="SMART" id="SM00487">
    <property type="entry name" value="DEXDc"/>
    <property type="match status" value="1"/>
</dbReference>
<sequence length="1427" mass="153661">MRHASDRPANFRQTVSHPSLINHKLSEQLDNTQPYPSLKRARSLFAKRSTLVMAFWYGKSMLQFPQSVGGPLWGALWGPCIEGLFGVNTPQRIDGLIVVRSTCGFAAELVAFQHEFRHHSNIGVCLFFPSSHVKPDFSTRIGKELAIVEYNLMQLRGYTALSGRWGRQQRVEKIRKPAVFLRNTRDSVALLSRCFSQSLQHKPSGQIVAALRPQLSASTDASTVAFSSPFSAPVTHYANLQCLQTSEPVCSIHPLEQLLRSEGPHEPWLPLLQETCRGLPIPKQRAWGGSYREIVIKTLPRPLRLELTETAQEGVPTAAAAVGAEEGFGAVSGSLVQRESASAVHAGAIPQEVLLGLSRGAKITHLLPVQQVALPLLLHPQIDVLLAGPARTGKSVAAALALVCHLIEAIDGQYTSSPSSLRASEGLRGGLGARGRAAGVPEVASLECIRALFITPTRDMAVQTRNLLQALGRYSGLRVEVLVGRGPGEGGSGRAPWEWFEALLHAQPHVVVCTPGKMEEFVSFMLAANYKGLKIPCTRPQADTPHMLSNCKFFIIEDAPLQLQEPSMMTALAKMKELLPVAHKSILLSSSLSWEVRGSASRLMNLNSFCLNAVEYCEALTAARLIPPLLPLSTEAGSTNSAQQRSSNWTSAALNEQTVNTVEASGSAQGPPWLLTSGKVGSPTEEECSFPDMPAPEALNSKNSPLRPPLAGGPCSEGPMGSCKILGGRANSGGILHLAHPHALWGPKRSEEFIRKKKFQLGFGDSLRFPVVGCQEPEALEGMGRRVIVREGSNRSPEEFVLYPPELHAHFLFNAFAREAAAAQSNARAAEERGLEAASRRVFVFFNSARSLQFHYAFFKHYLFPNVNKILAAQQLQKTGERQLCSTNNAINNSSNRGSSSGRSSNSNSGSSVSSVVDAACFGVLEERAWWPVGAPLPHFFALHSRLSGEKRRAVVDAVASETPEFIGGKQQTRHKALKILFCTDVAAVGVQLGSPSLLLQVGAPKDTDLYVQRVVRAPRWRIRWQGRKLLALSDLDGHFLFEAYKEGLPLQELSAAETLQLLQPNPLLAAAMGADEGVQSYRQAANRLAAALSAAHTSSNEHHAAGAGAPVADSDAAACAADVAAPAAATSAPASAGASTAETGTFSVADTAPAGASVAAHASETAAVPVAAAATTADLRRPPVPCEGEKTCTSDSHLSKHSLVASTSQNSPDSFCGRENGDQIPHERVSGGSLMTAVGPLVGHRPVWEDKGPLRASCELMYRSLLGWYAMQCNRLKYQKWQVPSFINAILLSFGVEAPAVTKQMAARLQLLAAPGLTVDYYAATKTELLACLPSCAGFRSRYRQLRLEKPLEEAVYAAYDSWGGESSPRTAAEAKEANQKDKGIIDLETCSDTECTDIPAFAKQKLYPPKVPWEFGQKSSRRTAQ</sequence>
<dbReference type="Proteomes" id="UP000030763">
    <property type="component" value="Unassembled WGS sequence"/>
</dbReference>
<feature type="compositionally biased region" description="Low complexity" evidence="6">
    <location>
        <begin position="892"/>
        <end position="913"/>
    </location>
</feature>
<evidence type="ECO:0000256" key="3">
    <source>
        <dbReference type="ARBA" id="ARBA00022840"/>
    </source>
</evidence>
<feature type="region of interest" description="Disordered" evidence="6">
    <location>
        <begin position="887"/>
        <end position="913"/>
    </location>
</feature>
<keyword evidence="2 5" id="KW-0378">Hydrolase</keyword>
<dbReference type="InterPro" id="IPR001650">
    <property type="entry name" value="Helicase_C-like"/>
</dbReference>
<keyword evidence="3 5" id="KW-0067">ATP-binding</keyword>
<comment type="similarity">
    <text evidence="5">Belongs to the DEAD box helicase family.</text>
</comment>
<comment type="function">
    <text evidence="5">RNA helicase.</text>
</comment>
<proteinExistence type="inferred from homology"/>
<keyword evidence="4 5" id="KW-0694">RNA-binding</keyword>
<dbReference type="Pfam" id="PF00271">
    <property type="entry name" value="Helicase_C"/>
    <property type="match status" value="1"/>
</dbReference>
<dbReference type="RefSeq" id="XP_013336771.1">
    <property type="nucleotide sequence ID" value="XM_013481317.1"/>
</dbReference>
<evidence type="ECO:0000256" key="1">
    <source>
        <dbReference type="ARBA" id="ARBA00022741"/>
    </source>
</evidence>
<evidence type="ECO:0000259" key="7">
    <source>
        <dbReference type="PROSITE" id="PS51192"/>
    </source>
</evidence>
<reference evidence="8" key="1">
    <citation type="submission" date="2013-10" db="EMBL/GenBank/DDBJ databases">
        <title>Genomic analysis of the causative agents of coccidiosis in chickens.</title>
        <authorList>
            <person name="Reid A.J."/>
            <person name="Blake D."/>
            <person name="Billington K."/>
            <person name="Browne H."/>
            <person name="Dunn M."/>
            <person name="Hung S."/>
            <person name="Kawahara F."/>
            <person name="Miranda-Saavedra D."/>
            <person name="Mourier T."/>
            <person name="Nagra H."/>
            <person name="Otto T.D."/>
            <person name="Rawlings N."/>
            <person name="Sanchez A."/>
            <person name="Sanders M."/>
            <person name="Subramaniam C."/>
            <person name="Tay Y."/>
            <person name="Dear P."/>
            <person name="Doerig C."/>
            <person name="Gruber A."/>
            <person name="Parkinson J."/>
            <person name="Shirley M."/>
            <person name="Wan K.L."/>
            <person name="Berriman M."/>
            <person name="Tomley F."/>
            <person name="Pain A."/>
        </authorList>
    </citation>
    <scope>NUCLEOTIDE SEQUENCE [LARGE SCALE GENOMIC DNA]</scope>
    <source>
        <strain evidence="8">Weybridge</strain>
    </source>
</reference>